<sequence length="484" mass="50270">MAFNAIITAIYGVLVAIKTFGTTTARGAATLLFGPFAATISSSPPAASPNDSYLFTSSGIDLPDLPSHVPLVAKATTEYPTAASSAMSRCNSLHGSCELVVRPRYNDAASTADFISSGTIAIVMLFLFVMLFFLLVGSISRAYVSELKGLRAAVLAKQRELTKERAAHRATFDELKMEIEAHNSTNLEFLAALARIMALEIDNAALSQQALPAMIPAAVPDDEASKGEDGEDDLGAKSGDHDNDAQAAGPGDRKTPRRKQPACKKKKRAPARKLRSACESLALVLEGQQDTNAEMEAIAASFNETGRLQAQLAWEATVSAEYEGRQAATAAAFTPDTVAAPAPAAPTPPAAAPPAPAPVAAPAPPAAPAPAAAALAAPAAVAPPAAAAPPRGLRPETAPLLPDAASTPHRVRSETAPILPPSPTNSPPRPPFLATSMWAPGNEALLEAELERVAGTVYEPRLTAGRRGRGNGRGRRGGRRAGQW</sequence>
<feature type="region of interest" description="Disordered" evidence="1">
    <location>
        <begin position="339"/>
        <end position="435"/>
    </location>
</feature>
<feature type="compositionally biased region" description="Basic residues" evidence="1">
    <location>
        <begin position="464"/>
        <end position="484"/>
    </location>
</feature>
<protein>
    <submittedName>
        <fullName evidence="3">Uncharacterized protein</fullName>
    </submittedName>
</protein>
<keyword evidence="2" id="KW-1133">Transmembrane helix</keyword>
<evidence type="ECO:0000256" key="1">
    <source>
        <dbReference type="SAM" id="MobiDB-lite"/>
    </source>
</evidence>
<dbReference type="Proteomes" id="UP001310890">
    <property type="component" value="Unassembled WGS sequence"/>
</dbReference>
<comment type="caution">
    <text evidence="3">The sequence shown here is derived from an EMBL/GenBank/DDBJ whole genome shotgun (WGS) entry which is preliminary data.</text>
</comment>
<organism evidence="3 4">
    <name type="scientific">Meristemomyces frigidus</name>
    <dbReference type="NCBI Taxonomy" id="1508187"/>
    <lineage>
        <taxon>Eukaryota</taxon>
        <taxon>Fungi</taxon>
        <taxon>Dikarya</taxon>
        <taxon>Ascomycota</taxon>
        <taxon>Pezizomycotina</taxon>
        <taxon>Dothideomycetes</taxon>
        <taxon>Dothideomycetidae</taxon>
        <taxon>Mycosphaerellales</taxon>
        <taxon>Teratosphaeriaceae</taxon>
        <taxon>Meristemomyces</taxon>
    </lineage>
</organism>
<name>A0AAN7TDM2_9PEZI</name>
<dbReference type="AlphaFoldDB" id="A0AAN7TDM2"/>
<feature type="transmembrane region" description="Helical" evidence="2">
    <location>
        <begin position="114"/>
        <end position="136"/>
    </location>
</feature>
<feature type="region of interest" description="Disordered" evidence="1">
    <location>
        <begin position="220"/>
        <end position="271"/>
    </location>
</feature>
<feature type="compositionally biased region" description="Pro residues" evidence="1">
    <location>
        <begin position="418"/>
        <end position="431"/>
    </location>
</feature>
<evidence type="ECO:0000313" key="4">
    <source>
        <dbReference type="Proteomes" id="UP001310890"/>
    </source>
</evidence>
<reference evidence="3" key="1">
    <citation type="submission" date="2023-08" db="EMBL/GenBank/DDBJ databases">
        <title>Black Yeasts Isolated from many extreme environments.</title>
        <authorList>
            <person name="Coleine C."/>
            <person name="Stajich J.E."/>
            <person name="Selbmann L."/>
        </authorList>
    </citation>
    <scope>NUCLEOTIDE SEQUENCE</scope>
    <source>
        <strain evidence="3">CCFEE 5401</strain>
    </source>
</reference>
<dbReference type="EMBL" id="JAVRRL010000054">
    <property type="protein sequence ID" value="KAK5110048.1"/>
    <property type="molecule type" value="Genomic_DNA"/>
</dbReference>
<keyword evidence="2" id="KW-0812">Transmembrane</keyword>
<proteinExistence type="predicted"/>
<feature type="compositionally biased region" description="Basic and acidic residues" evidence="1">
    <location>
        <begin position="223"/>
        <end position="244"/>
    </location>
</feature>
<feature type="region of interest" description="Disordered" evidence="1">
    <location>
        <begin position="463"/>
        <end position="484"/>
    </location>
</feature>
<evidence type="ECO:0000313" key="3">
    <source>
        <dbReference type="EMBL" id="KAK5110048.1"/>
    </source>
</evidence>
<feature type="compositionally biased region" description="Basic residues" evidence="1">
    <location>
        <begin position="255"/>
        <end position="271"/>
    </location>
</feature>
<gene>
    <name evidence="3" type="ORF">LTR62_006292</name>
</gene>
<accession>A0AAN7TDM2</accession>
<keyword evidence="2" id="KW-0472">Membrane</keyword>
<feature type="compositionally biased region" description="Pro residues" evidence="1">
    <location>
        <begin position="343"/>
        <end position="368"/>
    </location>
</feature>
<feature type="compositionally biased region" description="Low complexity" evidence="1">
    <location>
        <begin position="369"/>
        <end position="390"/>
    </location>
</feature>
<evidence type="ECO:0000256" key="2">
    <source>
        <dbReference type="SAM" id="Phobius"/>
    </source>
</evidence>